<dbReference type="Proteomes" id="UP001198602">
    <property type="component" value="Unassembled WGS sequence"/>
</dbReference>
<feature type="signal peptide" evidence="1">
    <location>
        <begin position="1"/>
        <end position="19"/>
    </location>
</feature>
<keyword evidence="4" id="KW-1185">Reference proteome</keyword>
<dbReference type="InterPro" id="IPR000073">
    <property type="entry name" value="AB_hydrolase_1"/>
</dbReference>
<dbReference type="EMBL" id="JAHYBX010000014">
    <property type="protein sequence ID" value="MCA1858362.1"/>
    <property type="molecule type" value="Genomic_DNA"/>
</dbReference>
<dbReference type="Pfam" id="PF00561">
    <property type="entry name" value="Abhydrolase_1"/>
    <property type="match status" value="1"/>
</dbReference>
<gene>
    <name evidence="3" type="ORF">LE190_20865</name>
</gene>
<dbReference type="RefSeq" id="WP_225240511.1">
    <property type="nucleotide sequence ID" value="NZ_JAHYBX010000014.1"/>
</dbReference>
<protein>
    <submittedName>
        <fullName evidence="3">Alpha/beta hydrolase</fullName>
    </submittedName>
</protein>
<keyword evidence="1" id="KW-0732">Signal</keyword>
<dbReference type="InterPro" id="IPR029058">
    <property type="entry name" value="AB_hydrolase_fold"/>
</dbReference>
<feature type="chain" id="PRO_5047016878" evidence="1">
    <location>
        <begin position="20"/>
        <end position="241"/>
    </location>
</feature>
<evidence type="ECO:0000313" key="3">
    <source>
        <dbReference type="EMBL" id="MCA1858362.1"/>
    </source>
</evidence>
<sequence length="241" mass="25228">MRRLSALLPLLFTLPAALAAIPADTHLPADIGACTAAAPCPVAVLSPGYGLAGTDYGFLTRQLNGMGYLVLALRDSAGGATIDRGAPITPQVQAIARATARGIAALLDEGAARDRRFDWRRVLLVGHSLGGDSSAQFAADHPQRVSALVSLDSRRVALPRTDGIRVLSIRASDTAADPGVLPDEGEQRRHGSCIVRIEGARHNDMQDEGSARLKEAILAILETFLAPARQPAYACSPAPAS</sequence>
<evidence type="ECO:0000256" key="1">
    <source>
        <dbReference type="SAM" id="SignalP"/>
    </source>
</evidence>
<keyword evidence="3" id="KW-0378">Hydrolase</keyword>
<name>A0ABS7YF76_9BURK</name>
<accession>A0ABS7YF76</accession>
<dbReference type="Gene3D" id="3.40.50.1820">
    <property type="entry name" value="alpha/beta hydrolase"/>
    <property type="match status" value="1"/>
</dbReference>
<dbReference type="SUPFAM" id="SSF53474">
    <property type="entry name" value="alpha/beta-Hydrolases"/>
    <property type="match status" value="1"/>
</dbReference>
<organism evidence="3 4">
    <name type="scientific">Massilia hydrophila</name>
    <dbReference type="NCBI Taxonomy" id="3044279"/>
    <lineage>
        <taxon>Bacteria</taxon>
        <taxon>Pseudomonadati</taxon>
        <taxon>Pseudomonadota</taxon>
        <taxon>Betaproteobacteria</taxon>
        <taxon>Burkholderiales</taxon>
        <taxon>Oxalobacteraceae</taxon>
        <taxon>Telluria group</taxon>
        <taxon>Massilia</taxon>
    </lineage>
</organism>
<evidence type="ECO:0000313" key="4">
    <source>
        <dbReference type="Proteomes" id="UP001198602"/>
    </source>
</evidence>
<proteinExistence type="predicted"/>
<reference evidence="3 4" key="1">
    <citation type="submission" date="2021-07" db="EMBL/GenBank/DDBJ databases">
        <title>Characterization of Violacein-producing bacteria and related species.</title>
        <authorList>
            <person name="Wilson H.S."/>
            <person name="De Leon M.E."/>
        </authorList>
    </citation>
    <scope>NUCLEOTIDE SEQUENCE [LARGE SCALE GENOMIC DNA]</scope>
    <source>
        <strain evidence="3 4">HSC-2F05</strain>
    </source>
</reference>
<evidence type="ECO:0000259" key="2">
    <source>
        <dbReference type="Pfam" id="PF00561"/>
    </source>
</evidence>
<comment type="caution">
    <text evidence="3">The sequence shown here is derived from an EMBL/GenBank/DDBJ whole genome shotgun (WGS) entry which is preliminary data.</text>
</comment>
<feature type="domain" description="AB hydrolase-1" evidence="2">
    <location>
        <begin position="116"/>
        <end position="154"/>
    </location>
</feature>
<dbReference type="GO" id="GO:0016787">
    <property type="term" value="F:hydrolase activity"/>
    <property type="evidence" value="ECO:0007669"/>
    <property type="project" value="UniProtKB-KW"/>
</dbReference>